<dbReference type="RefSeq" id="WP_049642879.1">
    <property type="nucleotide sequence ID" value="NZ_LFTY01000002.1"/>
</dbReference>
<evidence type="ECO:0000256" key="9">
    <source>
        <dbReference type="ARBA" id="ARBA00030162"/>
    </source>
</evidence>
<evidence type="ECO:0000313" key="16">
    <source>
        <dbReference type="EMBL" id="KMW57097.1"/>
    </source>
</evidence>
<dbReference type="GO" id="GO:0005829">
    <property type="term" value="C:cytosol"/>
    <property type="evidence" value="ECO:0007669"/>
    <property type="project" value="TreeGrafter"/>
</dbReference>
<dbReference type="SUPFAM" id="SSF55811">
    <property type="entry name" value="Nudix"/>
    <property type="match status" value="1"/>
</dbReference>
<feature type="short sequence motif" description="Nudix box" evidence="14">
    <location>
        <begin position="232"/>
        <end position="254"/>
    </location>
</feature>
<evidence type="ECO:0000256" key="4">
    <source>
        <dbReference type="ARBA" id="ARBA00013297"/>
    </source>
</evidence>
<keyword evidence="6 16" id="KW-0378">Hydrolase</keyword>
<dbReference type="NCBIfam" id="TIGR00052">
    <property type="entry name" value="nudix-type nucleoside diphosphatase, YffH/AdpP family"/>
    <property type="match status" value="1"/>
</dbReference>
<evidence type="ECO:0000256" key="13">
    <source>
        <dbReference type="PIRSR" id="PIRSR604385-2"/>
    </source>
</evidence>
<evidence type="ECO:0000256" key="14">
    <source>
        <dbReference type="PIRSR" id="PIRSR604385-3"/>
    </source>
</evidence>
<dbReference type="CDD" id="cd24155">
    <property type="entry name" value="NUDIX_ADPRase"/>
    <property type="match status" value="1"/>
</dbReference>
<evidence type="ECO:0000256" key="5">
    <source>
        <dbReference type="ARBA" id="ARBA00022723"/>
    </source>
</evidence>
<accession>A0A0J9E308</accession>
<reference evidence="16 17" key="1">
    <citation type="submission" date="2015-06" db="EMBL/GenBank/DDBJ databases">
        <title>Draft genome sequence of an Alphaproteobacteria species associated to the Mediterranean sponge Oscarella lobularis.</title>
        <authorList>
            <person name="Jourda C."/>
            <person name="Santini S."/>
            <person name="Claverie J.-M."/>
        </authorList>
    </citation>
    <scope>NUCLEOTIDE SEQUENCE [LARGE SCALE GENOMIC DNA]</scope>
    <source>
        <strain evidence="16">IGS</strain>
    </source>
</reference>
<protein>
    <recommendedName>
        <fullName evidence="4">ADP-ribose pyrophosphatase</fullName>
        <ecNumber evidence="3">3.6.1.13</ecNumber>
    </recommendedName>
    <alternativeName>
        <fullName evidence="9">ADP-ribose diphosphatase</fullName>
    </alternativeName>
    <alternativeName>
        <fullName evidence="11">ADP-ribose phosphohydrolase</fullName>
    </alternativeName>
    <alternativeName>
        <fullName evidence="10">Adenosine diphosphoribose pyrophosphatase</fullName>
    </alternativeName>
</protein>
<feature type="domain" description="Nudix hydrolase" evidence="15">
    <location>
        <begin position="189"/>
        <end position="329"/>
    </location>
</feature>
<dbReference type="PANTHER" id="PTHR11839:SF5">
    <property type="entry name" value="ADP-RIBOSE PYROPHOSPHATASE"/>
    <property type="match status" value="1"/>
</dbReference>
<comment type="function">
    <text evidence="8">Acts on ADP-mannose and ADP-glucose as well as ADP-ribose. Prevents glycogen biosynthesis. The reaction catalyzed by this enzyme is a limiting step of the gluconeogenic process.</text>
</comment>
<evidence type="ECO:0000256" key="8">
    <source>
        <dbReference type="ARBA" id="ARBA00025164"/>
    </source>
</evidence>
<dbReference type="Proteomes" id="UP000037178">
    <property type="component" value="Unassembled WGS sequence"/>
</dbReference>
<evidence type="ECO:0000256" key="11">
    <source>
        <dbReference type="ARBA" id="ARBA00033056"/>
    </source>
</evidence>
<comment type="similarity">
    <text evidence="2">Belongs to the Nudix hydrolase family. NudF subfamily.</text>
</comment>
<dbReference type="EC" id="3.6.1.13" evidence="3"/>
<evidence type="ECO:0000256" key="3">
    <source>
        <dbReference type="ARBA" id="ARBA00012453"/>
    </source>
</evidence>
<evidence type="ECO:0000256" key="2">
    <source>
        <dbReference type="ARBA" id="ARBA00007482"/>
    </source>
</evidence>
<dbReference type="Pfam" id="PF00293">
    <property type="entry name" value="NUDIX"/>
    <property type="match status" value="1"/>
</dbReference>
<comment type="caution">
    <text evidence="16">The sequence shown here is derived from an EMBL/GenBank/DDBJ whole genome shotgun (WGS) entry which is preliminary data.</text>
</comment>
<dbReference type="GO" id="GO:0047631">
    <property type="term" value="F:ADP-ribose diphosphatase activity"/>
    <property type="evidence" value="ECO:0007669"/>
    <property type="project" value="UniProtKB-EC"/>
</dbReference>
<feature type="binding site" evidence="13">
    <location>
        <position position="300"/>
    </location>
    <ligand>
        <name>Mg(2+)</name>
        <dbReference type="ChEBI" id="CHEBI:18420"/>
        <label>1</label>
    </ligand>
</feature>
<feature type="binding site" evidence="13">
    <location>
        <position position="247"/>
    </location>
    <ligand>
        <name>Mg(2+)</name>
        <dbReference type="ChEBI" id="CHEBI:18420"/>
        <label>1</label>
    </ligand>
</feature>
<dbReference type="GO" id="GO:0019693">
    <property type="term" value="P:ribose phosphate metabolic process"/>
    <property type="evidence" value="ECO:0007669"/>
    <property type="project" value="TreeGrafter"/>
</dbReference>
<evidence type="ECO:0000256" key="1">
    <source>
        <dbReference type="ARBA" id="ARBA00001946"/>
    </source>
</evidence>
<dbReference type="PROSITE" id="PS00893">
    <property type="entry name" value="NUDIX_BOX"/>
    <property type="match status" value="1"/>
</dbReference>
<keyword evidence="5 13" id="KW-0479">Metal-binding</keyword>
<dbReference type="InterPro" id="IPR020084">
    <property type="entry name" value="NUDIX_hydrolase_CS"/>
</dbReference>
<dbReference type="Gene3D" id="3.90.79.10">
    <property type="entry name" value="Nucleoside Triphosphate Pyrophosphohydrolase"/>
    <property type="match status" value="1"/>
</dbReference>
<dbReference type="GO" id="GO:0046872">
    <property type="term" value="F:metal ion binding"/>
    <property type="evidence" value="ECO:0007669"/>
    <property type="project" value="UniProtKB-KW"/>
</dbReference>
<comment type="cofactor">
    <cofactor evidence="1 13">
        <name>Mg(2+)</name>
        <dbReference type="ChEBI" id="CHEBI:18420"/>
    </cofactor>
</comment>
<evidence type="ECO:0000313" key="17">
    <source>
        <dbReference type="Proteomes" id="UP000037178"/>
    </source>
</evidence>
<dbReference type="InterPro" id="IPR000086">
    <property type="entry name" value="NUDIX_hydrolase_dom"/>
</dbReference>
<evidence type="ECO:0000256" key="12">
    <source>
        <dbReference type="ARBA" id="ARBA00049546"/>
    </source>
</evidence>
<dbReference type="GO" id="GO:0019144">
    <property type="term" value="F:ADP-sugar diphosphatase activity"/>
    <property type="evidence" value="ECO:0007669"/>
    <property type="project" value="TreeGrafter"/>
</dbReference>
<dbReference type="InterPro" id="IPR015797">
    <property type="entry name" value="NUDIX_hydrolase-like_dom_sf"/>
</dbReference>
<evidence type="ECO:0000259" key="15">
    <source>
        <dbReference type="PROSITE" id="PS51462"/>
    </source>
</evidence>
<keyword evidence="17" id="KW-1185">Reference proteome</keyword>
<name>A0A0J9E308_9RHOB</name>
<dbReference type="PANTHER" id="PTHR11839">
    <property type="entry name" value="UDP/ADP-SUGAR PYROPHOSPHATASE"/>
    <property type="match status" value="1"/>
</dbReference>
<proteinExistence type="inferred from homology"/>
<comment type="catalytic activity">
    <reaction evidence="12">
        <text>ADP-D-ribose + H2O = D-ribose 5-phosphate + AMP + 2 H(+)</text>
        <dbReference type="Rhea" id="RHEA:10412"/>
        <dbReference type="ChEBI" id="CHEBI:15377"/>
        <dbReference type="ChEBI" id="CHEBI:15378"/>
        <dbReference type="ChEBI" id="CHEBI:57967"/>
        <dbReference type="ChEBI" id="CHEBI:78346"/>
        <dbReference type="ChEBI" id="CHEBI:456215"/>
        <dbReference type="EC" id="3.6.1.13"/>
    </reaction>
</comment>
<dbReference type="STRING" id="1675527.AIOL_002055"/>
<dbReference type="PROSITE" id="PS51462">
    <property type="entry name" value="NUDIX"/>
    <property type="match status" value="1"/>
</dbReference>
<dbReference type="AlphaFoldDB" id="A0A0J9E308"/>
<dbReference type="EMBL" id="LFTY01000002">
    <property type="protein sequence ID" value="KMW57097.1"/>
    <property type="molecule type" value="Genomic_DNA"/>
</dbReference>
<evidence type="ECO:0000256" key="10">
    <source>
        <dbReference type="ARBA" id="ARBA00030308"/>
    </source>
</evidence>
<dbReference type="InterPro" id="IPR004385">
    <property type="entry name" value="NDP_pyrophosphatase"/>
</dbReference>
<feature type="binding site" evidence="13">
    <location>
        <position position="251"/>
    </location>
    <ligand>
        <name>Mg(2+)</name>
        <dbReference type="ChEBI" id="CHEBI:18420"/>
        <label>1</label>
    </ligand>
</feature>
<organism evidence="16 17">
    <name type="scientific">Candidatus Rhodobacter oscarellae</name>
    <dbReference type="NCBI Taxonomy" id="1675527"/>
    <lineage>
        <taxon>Bacteria</taxon>
        <taxon>Pseudomonadati</taxon>
        <taxon>Pseudomonadota</taxon>
        <taxon>Alphaproteobacteria</taxon>
        <taxon>Rhodobacterales</taxon>
        <taxon>Rhodobacter group</taxon>
        <taxon>Rhodobacter</taxon>
    </lineage>
</organism>
<sequence>MLGAEVPLAEVTLPGFRAGLTRQTHGAALVSAAGAQVRGAVADLSGLPQQRLEFWADVFGYQPRALPEIDAIGYGCAEAGQDWDLAAWQDRWGATVRRASEDVISFLGDRDPQTMRRSLEQIMVRAASWARAQAEETPMNMRHGFTAEDVETDAARKPYLDFFMLEEQDLRFRKFNGGVSATVQRAAFVSGDAVTVLPYDPVRDRVLVIEQFRFGPLLRGDRWPWSLEPIAGRIDPGESPADTAAREAQEEAGLAISRLESVANYYPSPGAVSEYLFSYVGIADLPDEAARIGGLEAEAEDIRGVILPFDGLMELLQSGEAQNGPLVLTALWLQAHRGRLRGAGSI</sequence>
<evidence type="ECO:0000256" key="6">
    <source>
        <dbReference type="ARBA" id="ARBA00022801"/>
    </source>
</evidence>
<dbReference type="GO" id="GO:0006753">
    <property type="term" value="P:nucleoside phosphate metabolic process"/>
    <property type="evidence" value="ECO:0007669"/>
    <property type="project" value="TreeGrafter"/>
</dbReference>
<gene>
    <name evidence="16" type="ORF">AIOL_002055</name>
</gene>
<evidence type="ECO:0000256" key="7">
    <source>
        <dbReference type="ARBA" id="ARBA00022842"/>
    </source>
</evidence>
<keyword evidence="7 13" id="KW-0460">Magnesium</keyword>
<feature type="binding site" evidence="13">
    <location>
        <position position="231"/>
    </location>
    <ligand>
        <name>Mg(2+)</name>
        <dbReference type="ChEBI" id="CHEBI:18420"/>
        <label>1</label>
    </ligand>
</feature>
<dbReference type="PATRIC" id="fig|1675527.3.peg.2162"/>